<dbReference type="GO" id="GO:0003723">
    <property type="term" value="F:RNA binding"/>
    <property type="evidence" value="ECO:0007669"/>
    <property type="project" value="InterPro"/>
</dbReference>
<dbReference type="SUPFAM" id="SSF56037">
    <property type="entry name" value="PheT/TilS domain"/>
    <property type="match status" value="1"/>
</dbReference>
<dbReference type="InterPro" id="IPR020825">
    <property type="entry name" value="Phe-tRNA_synthase-like_B3/B4"/>
</dbReference>
<dbReference type="AlphaFoldDB" id="A0A7G9WKH8"/>
<dbReference type="SMART" id="SM00873">
    <property type="entry name" value="B3_4"/>
    <property type="match status" value="1"/>
</dbReference>
<gene>
    <name evidence="2" type="ORF">H6X83_06200</name>
</gene>
<protein>
    <recommendedName>
        <fullName evidence="1">B3/B4 tRNA-binding domain-containing protein</fullName>
    </recommendedName>
</protein>
<name>A0A7G9WKH8_9FIRM</name>
<organism evidence="2 3">
    <name type="scientific">Caproicibacterium amylolyticum</name>
    <dbReference type="NCBI Taxonomy" id="2766537"/>
    <lineage>
        <taxon>Bacteria</taxon>
        <taxon>Bacillati</taxon>
        <taxon>Bacillota</taxon>
        <taxon>Clostridia</taxon>
        <taxon>Eubacteriales</taxon>
        <taxon>Oscillospiraceae</taxon>
        <taxon>Caproicibacterium</taxon>
    </lineage>
</organism>
<dbReference type="PANTHER" id="PTHR39209">
    <property type="match status" value="1"/>
</dbReference>
<reference evidence="2 3" key="1">
    <citation type="submission" date="2020-08" db="EMBL/GenBank/DDBJ databases">
        <authorList>
            <person name="Ren C."/>
            <person name="Gu Y."/>
            <person name="Xu Y."/>
        </authorList>
    </citation>
    <scope>NUCLEOTIDE SEQUENCE [LARGE SCALE GENOMIC DNA]</scope>
    <source>
        <strain evidence="2 3">LBM18003</strain>
    </source>
</reference>
<dbReference type="GO" id="GO:0004826">
    <property type="term" value="F:phenylalanine-tRNA ligase activity"/>
    <property type="evidence" value="ECO:0007669"/>
    <property type="project" value="InterPro"/>
</dbReference>
<dbReference type="Pfam" id="PF03483">
    <property type="entry name" value="B3_4"/>
    <property type="match status" value="1"/>
</dbReference>
<sequence>MNFIVEPSVFQTLKGVCFAVVKASGIDNTQKIPEIDMLLQKSIDSCEVCFENKSVKQSEEIACYRDAFRAMNINPNKYMCSIEALLTRISKKKGLPSINPIVDLGNAISLKYKVPIGAHDLNSSEEDFYVRNTQTGDFFIPFGQTESESLEIGEIVYATGHSVRTRRWIWRQSEQGKIIDSTNSVLFPIDGFEYFNKKHLLSAQEELATLLRQYFNCNVQVGWVNSENNTFTIHS</sequence>
<evidence type="ECO:0000313" key="3">
    <source>
        <dbReference type="Proteomes" id="UP000516046"/>
    </source>
</evidence>
<dbReference type="RefSeq" id="WP_212508259.1">
    <property type="nucleotide sequence ID" value="NZ_CP060696.1"/>
</dbReference>
<dbReference type="Gene3D" id="3.50.40.10">
    <property type="entry name" value="Phenylalanyl-trna Synthetase, Chain B, domain 3"/>
    <property type="match status" value="1"/>
</dbReference>
<dbReference type="KEGG" id="caml:H6X83_06200"/>
<evidence type="ECO:0000313" key="2">
    <source>
        <dbReference type="EMBL" id="QNO19190.1"/>
    </source>
</evidence>
<dbReference type="EMBL" id="CP060696">
    <property type="protein sequence ID" value="QNO19190.1"/>
    <property type="molecule type" value="Genomic_DNA"/>
</dbReference>
<evidence type="ECO:0000259" key="1">
    <source>
        <dbReference type="SMART" id="SM00873"/>
    </source>
</evidence>
<feature type="domain" description="B3/B4 tRNA-binding" evidence="1">
    <location>
        <begin position="62"/>
        <end position="216"/>
    </location>
</feature>
<keyword evidence="3" id="KW-1185">Reference proteome</keyword>
<accession>A0A7G9WKH8</accession>
<dbReference type="InterPro" id="IPR005146">
    <property type="entry name" value="B3/B4_tRNA-bd"/>
</dbReference>
<proteinExistence type="predicted"/>
<dbReference type="PANTHER" id="PTHR39209:SF2">
    <property type="entry name" value="CYTOPLASMIC PROTEIN"/>
    <property type="match status" value="1"/>
</dbReference>
<dbReference type="Proteomes" id="UP000516046">
    <property type="component" value="Chromosome"/>
</dbReference>